<reference evidence="11 12" key="1">
    <citation type="journal article" date="1979" name="Int. J. Syst. Evol. Microbiol.">
        <title>Bacillus globisporus subsp. marinus subsp. nov.</title>
        <authorList>
            <person name="Liu H."/>
        </authorList>
    </citation>
    <scope>NUCLEOTIDE SEQUENCE [LARGE SCALE GENOMIC DNA]</scope>
    <source>
        <strain evidence="11 12">DSM 1297</strain>
    </source>
</reference>
<keyword evidence="4 10" id="KW-0812">Transmembrane</keyword>
<evidence type="ECO:0000256" key="9">
    <source>
        <dbReference type="SAM" id="MobiDB-lite"/>
    </source>
</evidence>
<feature type="transmembrane region" description="Helical" evidence="10">
    <location>
        <begin position="393"/>
        <end position="410"/>
    </location>
</feature>
<feature type="transmembrane region" description="Helical" evidence="10">
    <location>
        <begin position="230"/>
        <end position="250"/>
    </location>
</feature>
<dbReference type="NCBIfam" id="TIGR00785">
    <property type="entry name" value="dass"/>
    <property type="match status" value="1"/>
</dbReference>
<sequence length="549" mass="59954">MSYPGIVEALWRSHKKTKNLLLIKKTDLDEVSNKSQEQARRSSQGKSPSNEPSYTTPQRVGLILGPLLFFLTTFFFNHDTLNHEGKMVLAVTLWVATWWITEAIPIPVTSLLPIILLPLTGALDGGAVTSSYGDPIVFLFLGGFIIALAMERWGLHKRIALNIIAVVGTSTSNIVLGFMIATGFLSMWVSNTAAVMMMVPIATAITYQVGQSLKHSKEDYSLEEKKFSKALLFAVGYAGTIGGLGTLIGTPPNLLLAGVVAEIYGVQISFAMWFLYAAPVVVILLFATWLYLIKVAHPIKLKHLPGGKELIKSEKDKLGKISYEEVLVSSIFTFAAFMWITRTFLWENENFFVIPGINDTMIAITAGVLFFLIPSKKVAGRLLDWTVAKDIPWGILLLFGGGLAIAAGFQETGLAHWIGEQLSVLEGVNFIFMIIITATLVLFLTEITSNTATATMMLPVLAALALAINVHPYALMVPAAMAANCAFMLPVGTPPNAIIFATGKLKVTEMVKNGFWVNIACIILIAAAVYIYLPVVFNLDLTVFPDEFR</sequence>
<evidence type="ECO:0000256" key="1">
    <source>
        <dbReference type="ARBA" id="ARBA00004141"/>
    </source>
</evidence>
<feature type="transmembrane region" description="Helical" evidence="10">
    <location>
        <begin position="352"/>
        <end position="373"/>
    </location>
</feature>
<feature type="transmembrane region" description="Helical" evidence="10">
    <location>
        <begin position="422"/>
        <end position="444"/>
    </location>
</feature>
<evidence type="ECO:0000256" key="4">
    <source>
        <dbReference type="ARBA" id="ARBA00022692"/>
    </source>
</evidence>
<feature type="region of interest" description="Disordered" evidence="9">
    <location>
        <begin position="32"/>
        <end position="56"/>
    </location>
</feature>
<dbReference type="InterPro" id="IPR001898">
    <property type="entry name" value="SLC13A/DASS"/>
</dbReference>
<dbReference type="EMBL" id="JBFMIA010000001">
    <property type="protein sequence ID" value="MEW9500339.1"/>
    <property type="molecule type" value="Genomic_DNA"/>
</dbReference>
<feature type="transmembrane region" description="Helical" evidence="10">
    <location>
        <begin position="481"/>
        <end position="503"/>
    </location>
</feature>
<proteinExistence type="inferred from homology"/>
<gene>
    <name evidence="11" type="ORF">AB1471_00840</name>
</gene>
<evidence type="ECO:0000256" key="2">
    <source>
        <dbReference type="ARBA" id="ARBA00006772"/>
    </source>
</evidence>
<feature type="compositionally biased region" description="Polar residues" evidence="9">
    <location>
        <begin position="41"/>
        <end position="56"/>
    </location>
</feature>
<feature type="transmembrane region" description="Helical" evidence="10">
    <location>
        <begin position="88"/>
        <end position="116"/>
    </location>
</feature>
<dbReference type="Proteomes" id="UP001556040">
    <property type="component" value="Unassembled WGS sequence"/>
</dbReference>
<feature type="transmembrane region" description="Helical" evidence="10">
    <location>
        <begin position="456"/>
        <end position="475"/>
    </location>
</feature>
<feature type="transmembrane region" description="Helical" evidence="10">
    <location>
        <begin position="136"/>
        <end position="153"/>
    </location>
</feature>
<feature type="transmembrane region" description="Helical" evidence="10">
    <location>
        <begin position="515"/>
        <end position="533"/>
    </location>
</feature>
<name>A0ABV3PZ16_9BACL</name>
<evidence type="ECO:0000256" key="7">
    <source>
        <dbReference type="ARBA" id="ARBA00023136"/>
    </source>
</evidence>
<feature type="transmembrane region" description="Helical" evidence="10">
    <location>
        <begin position="160"/>
        <end position="181"/>
    </location>
</feature>
<evidence type="ECO:0000313" key="12">
    <source>
        <dbReference type="Proteomes" id="UP001556040"/>
    </source>
</evidence>
<keyword evidence="5" id="KW-0769">Symport</keyword>
<keyword evidence="12" id="KW-1185">Reference proteome</keyword>
<dbReference type="PANTHER" id="PTHR10283:SF82">
    <property type="entry name" value="SOLUTE CARRIER FAMILY 13 MEMBER 2"/>
    <property type="match status" value="1"/>
</dbReference>
<organism evidence="11 12">
    <name type="scientific">Jeotgalibacillus marinus</name>
    <dbReference type="NCBI Taxonomy" id="86667"/>
    <lineage>
        <taxon>Bacteria</taxon>
        <taxon>Bacillati</taxon>
        <taxon>Bacillota</taxon>
        <taxon>Bacilli</taxon>
        <taxon>Bacillales</taxon>
        <taxon>Caryophanaceae</taxon>
        <taxon>Jeotgalibacillus</taxon>
    </lineage>
</organism>
<comment type="caution">
    <text evidence="11">The sequence shown here is derived from an EMBL/GenBank/DDBJ whole genome shotgun (WGS) entry which is preliminary data.</text>
</comment>
<evidence type="ECO:0000256" key="10">
    <source>
        <dbReference type="SAM" id="Phobius"/>
    </source>
</evidence>
<dbReference type="Pfam" id="PF00939">
    <property type="entry name" value="Na_sulph_symp"/>
    <property type="match status" value="1"/>
</dbReference>
<keyword evidence="5" id="KW-0813">Transport</keyword>
<keyword evidence="7 10" id="KW-0472">Membrane</keyword>
<comment type="subcellular location">
    <subcellularLocation>
        <location evidence="1">Membrane</location>
        <topology evidence="1">Multi-pass membrane protein</topology>
    </subcellularLocation>
</comment>
<evidence type="ECO:0000256" key="6">
    <source>
        <dbReference type="ARBA" id="ARBA00022989"/>
    </source>
</evidence>
<protein>
    <recommendedName>
        <fullName evidence="3">Sodium-dependent dicarboxylate transporter SdcS</fullName>
    </recommendedName>
    <alternativeName>
        <fullName evidence="8">Na(+)/dicarboxylate symporter</fullName>
    </alternativeName>
</protein>
<dbReference type="CDD" id="cd01115">
    <property type="entry name" value="SLC13_permease"/>
    <property type="match status" value="1"/>
</dbReference>
<evidence type="ECO:0000256" key="8">
    <source>
        <dbReference type="ARBA" id="ARBA00031174"/>
    </source>
</evidence>
<feature type="transmembrane region" description="Helical" evidence="10">
    <location>
        <begin position="321"/>
        <end position="340"/>
    </location>
</feature>
<dbReference type="RefSeq" id="WP_367777618.1">
    <property type="nucleotide sequence ID" value="NZ_JBFMIA010000001.1"/>
</dbReference>
<evidence type="ECO:0000313" key="11">
    <source>
        <dbReference type="EMBL" id="MEW9500339.1"/>
    </source>
</evidence>
<feature type="transmembrane region" description="Helical" evidence="10">
    <location>
        <begin position="59"/>
        <end position="76"/>
    </location>
</feature>
<evidence type="ECO:0000256" key="5">
    <source>
        <dbReference type="ARBA" id="ARBA00022847"/>
    </source>
</evidence>
<evidence type="ECO:0000256" key="3">
    <source>
        <dbReference type="ARBA" id="ARBA00020150"/>
    </source>
</evidence>
<feature type="transmembrane region" description="Helical" evidence="10">
    <location>
        <begin position="270"/>
        <end position="292"/>
    </location>
</feature>
<feature type="transmembrane region" description="Helical" evidence="10">
    <location>
        <begin position="187"/>
        <end position="209"/>
    </location>
</feature>
<dbReference type="PANTHER" id="PTHR10283">
    <property type="entry name" value="SOLUTE CARRIER FAMILY 13 MEMBER"/>
    <property type="match status" value="1"/>
</dbReference>
<accession>A0ABV3PZ16</accession>
<keyword evidence="6 10" id="KW-1133">Transmembrane helix</keyword>
<comment type="similarity">
    <text evidence="2">Belongs to the SLC13A/DASS transporter (TC 2.A.47) family. NADC subfamily.</text>
</comment>